<keyword evidence="3" id="KW-1185">Reference proteome</keyword>
<dbReference type="PROSITE" id="PS50943">
    <property type="entry name" value="HTH_CROC1"/>
    <property type="match status" value="1"/>
</dbReference>
<feature type="domain" description="HTH cro/C1-type" evidence="1">
    <location>
        <begin position="15"/>
        <end position="70"/>
    </location>
</feature>
<dbReference type="SUPFAM" id="SSF52540">
    <property type="entry name" value="P-loop containing nucleoside triphosphate hydrolases"/>
    <property type="match status" value="1"/>
</dbReference>
<dbReference type="PRINTS" id="PR00364">
    <property type="entry name" value="DISEASERSIST"/>
</dbReference>
<dbReference type="RefSeq" id="WP_222977918.1">
    <property type="nucleotide sequence ID" value="NZ_JAINVZ010000008.1"/>
</dbReference>
<dbReference type="Proteomes" id="UP001198565">
    <property type="component" value="Unassembled WGS sequence"/>
</dbReference>
<reference evidence="2 3" key="1">
    <citation type="submission" date="2021-08" db="EMBL/GenBank/DDBJ databases">
        <title>Streptomyces sp. PTM05 isolated from lichen.</title>
        <authorList>
            <person name="Somphong A."/>
            <person name="Phongsopitanun W."/>
            <person name="Tanasupawat S."/>
        </authorList>
    </citation>
    <scope>NUCLEOTIDE SEQUENCE [LARGE SCALE GENOMIC DNA]</scope>
    <source>
        <strain evidence="2 3">Ptm05</strain>
    </source>
</reference>
<dbReference type="PANTHER" id="PTHR47691:SF3">
    <property type="entry name" value="HTH-TYPE TRANSCRIPTIONAL REGULATOR RV0890C-RELATED"/>
    <property type="match status" value="1"/>
</dbReference>
<dbReference type="Pfam" id="PF13560">
    <property type="entry name" value="HTH_31"/>
    <property type="match status" value="1"/>
</dbReference>
<proteinExistence type="predicted"/>
<dbReference type="InterPro" id="IPR002182">
    <property type="entry name" value="NB-ARC"/>
</dbReference>
<gene>
    <name evidence="2" type="ORF">K7472_14525</name>
</gene>
<dbReference type="InterPro" id="IPR001387">
    <property type="entry name" value="Cro/C1-type_HTH"/>
</dbReference>
<accession>A0ABS7QWB5</accession>
<dbReference type="Gene3D" id="1.25.40.10">
    <property type="entry name" value="Tetratricopeptide repeat domain"/>
    <property type="match status" value="2"/>
</dbReference>
<dbReference type="EMBL" id="JAINVZ010000008">
    <property type="protein sequence ID" value="MBY8886064.1"/>
    <property type="molecule type" value="Genomic_DNA"/>
</dbReference>
<dbReference type="InterPro" id="IPR010982">
    <property type="entry name" value="Lambda_DNA-bd_dom_sf"/>
</dbReference>
<dbReference type="Gene3D" id="1.10.260.40">
    <property type="entry name" value="lambda repressor-like DNA-binding domains"/>
    <property type="match status" value="1"/>
</dbReference>
<dbReference type="SMART" id="SM00530">
    <property type="entry name" value="HTH_XRE"/>
    <property type="match status" value="1"/>
</dbReference>
<dbReference type="Gene3D" id="3.40.50.300">
    <property type="entry name" value="P-loop containing nucleotide triphosphate hydrolases"/>
    <property type="match status" value="1"/>
</dbReference>
<name>A0ABS7QWB5_9ACTN</name>
<evidence type="ECO:0000259" key="1">
    <source>
        <dbReference type="PROSITE" id="PS50943"/>
    </source>
</evidence>
<evidence type="ECO:0000313" key="3">
    <source>
        <dbReference type="Proteomes" id="UP001198565"/>
    </source>
</evidence>
<dbReference type="SUPFAM" id="SSF48452">
    <property type="entry name" value="TPR-like"/>
    <property type="match status" value="2"/>
</dbReference>
<dbReference type="SUPFAM" id="SSF47413">
    <property type="entry name" value="lambda repressor-like DNA-binding domains"/>
    <property type="match status" value="1"/>
</dbReference>
<sequence length="772" mass="84832">MSTTTPSAGEFGRFLRDLRTRARLSQEQLAQTAGVSVRALTDMERGRTRGPQRRTVQALAQALELNSADSEYLERVADTGRPRPRPAVDPASPSILPLPRDISDFTARGPALARTLALARSVDAAHPPVVVVSGQPGLGKTSFAVHAAHALAPHFTDGQFAVDLRGMDTQPADPQDTLARLLRAVGVADSAIPRDLQDRSGLFRSIAATRRLLLLLDNAVDEDQVRPLLPSSGTSLTIVTSRHALAGLEAVHRIELDLLRREESVELMTRIIGAERVAEEAQAVRDLTDLCGHLPLAVRIAGQRLAVRPQERVGKLVTELAREERRLDTLQAGSLQVRAAFALSYRQLTPISRTVLRRAALAAGPDFSPETAALLAGTTLREAELCTRELADRGLIQPDPSSERYRFHDLLKLYATEQLSYDDTTARDAAQDRTARWMLARARAAALHFDAEHHGAPGGDPDPATAPVGLQRARAWLETERVQWLWALRHYLVRGHHQQVIDTAEAMHWYSDHTQHWAEHWVEAFQCAVDASRALGSRRHEAVHLNYLSWAYDVCVYDHQTALDVAGAALDAARECDDSLQMGWALNYGACALQNLGDVDQAITWLEGSAACLRGDRSPQSRLGELSTLNTLGCMLRDVGRADEALSIHHRSEAICHEGIPGQSPGLMTSYRATVLRHLGNDLAALDRWTEAEPRLRQALTVFESANVPAWSEPVRLELGIALRRLGRLDEARAALRAARRTLTELNNPRREEAEAELRAIDGAFVADQASP</sequence>
<organism evidence="2 3">
    <name type="scientific">Streptantibioticus parmotrematis</name>
    <dbReference type="NCBI Taxonomy" id="2873249"/>
    <lineage>
        <taxon>Bacteria</taxon>
        <taxon>Bacillati</taxon>
        <taxon>Actinomycetota</taxon>
        <taxon>Actinomycetes</taxon>
        <taxon>Kitasatosporales</taxon>
        <taxon>Streptomycetaceae</taxon>
        <taxon>Streptantibioticus</taxon>
    </lineage>
</organism>
<dbReference type="InterPro" id="IPR027417">
    <property type="entry name" value="P-loop_NTPase"/>
</dbReference>
<dbReference type="Pfam" id="PF13424">
    <property type="entry name" value="TPR_12"/>
    <property type="match status" value="1"/>
</dbReference>
<comment type="caution">
    <text evidence="2">The sequence shown here is derived from an EMBL/GenBank/DDBJ whole genome shotgun (WGS) entry which is preliminary data.</text>
</comment>
<dbReference type="InterPro" id="IPR011990">
    <property type="entry name" value="TPR-like_helical_dom_sf"/>
</dbReference>
<dbReference type="Pfam" id="PF13374">
    <property type="entry name" value="TPR_10"/>
    <property type="match status" value="1"/>
</dbReference>
<evidence type="ECO:0000313" key="2">
    <source>
        <dbReference type="EMBL" id="MBY8886064.1"/>
    </source>
</evidence>
<dbReference type="PANTHER" id="PTHR47691">
    <property type="entry name" value="REGULATOR-RELATED"/>
    <property type="match status" value="1"/>
</dbReference>
<dbReference type="Pfam" id="PF00931">
    <property type="entry name" value="NB-ARC"/>
    <property type="match status" value="1"/>
</dbReference>
<protein>
    <submittedName>
        <fullName evidence="2">Tetratricopeptide repeat protein</fullName>
    </submittedName>
</protein>
<dbReference type="CDD" id="cd00093">
    <property type="entry name" value="HTH_XRE"/>
    <property type="match status" value="1"/>
</dbReference>